<dbReference type="EMBL" id="JACEIK010002311">
    <property type="protein sequence ID" value="MCD9560391.1"/>
    <property type="molecule type" value="Genomic_DNA"/>
</dbReference>
<reference evidence="1 2" key="1">
    <citation type="journal article" date="2021" name="BMC Genomics">
        <title>Datura genome reveals duplications of psychoactive alkaloid biosynthetic genes and high mutation rate following tissue culture.</title>
        <authorList>
            <person name="Rajewski A."/>
            <person name="Carter-House D."/>
            <person name="Stajich J."/>
            <person name="Litt A."/>
        </authorList>
    </citation>
    <scope>NUCLEOTIDE SEQUENCE [LARGE SCALE GENOMIC DNA]</scope>
    <source>
        <strain evidence="1">AR-01</strain>
    </source>
</reference>
<organism evidence="1 2">
    <name type="scientific">Datura stramonium</name>
    <name type="common">Jimsonweed</name>
    <name type="synonym">Common thornapple</name>
    <dbReference type="NCBI Taxonomy" id="4076"/>
    <lineage>
        <taxon>Eukaryota</taxon>
        <taxon>Viridiplantae</taxon>
        <taxon>Streptophyta</taxon>
        <taxon>Embryophyta</taxon>
        <taxon>Tracheophyta</taxon>
        <taxon>Spermatophyta</taxon>
        <taxon>Magnoliopsida</taxon>
        <taxon>eudicotyledons</taxon>
        <taxon>Gunneridae</taxon>
        <taxon>Pentapetalae</taxon>
        <taxon>asterids</taxon>
        <taxon>lamiids</taxon>
        <taxon>Solanales</taxon>
        <taxon>Solanaceae</taxon>
        <taxon>Solanoideae</taxon>
        <taxon>Datureae</taxon>
        <taxon>Datura</taxon>
    </lineage>
</organism>
<proteinExistence type="predicted"/>
<dbReference type="Proteomes" id="UP000823775">
    <property type="component" value="Unassembled WGS sequence"/>
</dbReference>
<name>A0ABS8UQI7_DATST</name>
<evidence type="ECO:0000313" key="1">
    <source>
        <dbReference type="EMBL" id="MCD9560391.1"/>
    </source>
</evidence>
<evidence type="ECO:0000313" key="2">
    <source>
        <dbReference type="Proteomes" id="UP000823775"/>
    </source>
</evidence>
<accession>A0ABS8UQI7</accession>
<comment type="caution">
    <text evidence="1">The sequence shown here is derived from an EMBL/GenBank/DDBJ whole genome shotgun (WGS) entry which is preliminary data.</text>
</comment>
<sequence>MPFCSGTSKPPIFINGDGITSAYSSSNESNVSQEQHWKRFKKKPKDLSDQYSEFADLNSISIDTAIFENSVDDSTMTLSELLGLGGIFNDVFGNDMFEDCITSLNPPSVAKNPHLPLDDVKGQVTNESPSTKMTLPPSENVELSQPNLSTDAEAANQIRWLREVNIIDLSPLEVLLEDFFKKFGDYDAARLSTSHKIGRDSHQELLTAAQQHFRTANEEKIKVDKNLGDLQKVLAKAEKELEA</sequence>
<gene>
    <name evidence="1" type="ORF">HAX54_019062</name>
</gene>
<keyword evidence="2" id="KW-1185">Reference proteome</keyword>
<protein>
    <submittedName>
        <fullName evidence="1">Uncharacterized protein</fullName>
    </submittedName>
</protein>